<evidence type="ECO:0000256" key="1">
    <source>
        <dbReference type="ARBA" id="ARBA00023015"/>
    </source>
</evidence>
<evidence type="ECO:0000259" key="4">
    <source>
        <dbReference type="PROSITE" id="PS50949"/>
    </source>
</evidence>
<gene>
    <name evidence="5" type="ORF">GCM10009858_31270</name>
</gene>
<dbReference type="SMART" id="SM00895">
    <property type="entry name" value="FCD"/>
    <property type="match status" value="1"/>
</dbReference>
<name>A0ABN3LVL6_9MICO</name>
<dbReference type="PANTHER" id="PTHR43537">
    <property type="entry name" value="TRANSCRIPTIONAL REGULATOR, GNTR FAMILY"/>
    <property type="match status" value="1"/>
</dbReference>
<dbReference type="CDD" id="cd07377">
    <property type="entry name" value="WHTH_GntR"/>
    <property type="match status" value="1"/>
</dbReference>
<organism evidence="5 6">
    <name type="scientific">Terrabacter carboxydivorans</name>
    <dbReference type="NCBI Taxonomy" id="619730"/>
    <lineage>
        <taxon>Bacteria</taxon>
        <taxon>Bacillati</taxon>
        <taxon>Actinomycetota</taxon>
        <taxon>Actinomycetes</taxon>
        <taxon>Micrococcales</taxon>
        <taxon>Intrasporangiaceae</taxon>
        <taxon>Terrabacter</taxon>
    </lineage>
</organism>
<dbReference type="Gene3D" id="1.20.120.530">
    <property type="entry name" value="GntR ligand-binding domain-like"/>
    <property type="match status" value="1"/>
</dbReference>
<evidence type="ECO:0000256" key="3">
    <source>
        <dbReference type="ARBA" id="ARBA00023163"/>
    </source>
</evidence>
<dbReference type="Pfam" id="PF07729">
    <property type="entry name" value="FCD"/>
    <property type="match status" value="1"/>
</dbReference>
<proteinExistence type="predicted"/>
<protein>
    <submittedName>
        <fullName evidence="5">FCD domain-containing protein</fullName>
    </submittedName>
</protein>
<dbReference type="InterPro" id="IPR011711">
    <property type="entry name" value="GntR_C"/>
</dbReference>
<reference evidence="5 6" key="1">
    <citation type="journal article" date="2019" name="Int. J. Syst. Evol. Microbiol.">
        <title>The Global Catalogue of Microorganisms (GCM) 10K type strain sequencing project: providing services to taxonomists for standard genome sequencing and annotation.</title>
        <authorList>
            <consortium name="The Broad Institute Genomics Platform"/>
            <consortium name="The Broad Institute Genome Sequencing Center for Infectious Disease"/>
            <person name="Wu L."/>
            <person name="Ma J."/>
        </authorList>
    </citation>
    <scope>NUCLEOTIDE SEQUENCE [LARGE SCALE GENOMIC DNA]</scope>
    <source>
        <strain evidence="5 6">JCM 16259</strain>
    </source>
</reference>
<dbReference type="Pfam" id="PF00392">
    <property type="entry name" value="GntR"/>
    <property type="match status" value="1"/>
</dbReference>
<dbReference type="InterPro" id="IPR000524">
    <property type="entry name" value="Tscrpt_reg_HTH_GntR"/>
</dbReference>
<dbReference type="SUPFAM" id="SSF48008">
    <property type="entry name" value="GntR ligand-binding domain-like"/>
    <property type="match status" value="1"/>
</dbReference>
<dbReference type="InterPro" id="IPR036390">
    <property type="entry name" value="WH_DNA-bd_sf"/>
</dbReference>
<dbReference type="Proteomes" id="UP001500730">
    <property type="component" value="Unassembled WGS sequence"/>
</dbReference>
<feature type="domain" description="HTH gntR-type" evidence="4">
    <location>
        <begin position="20"/>
        <end position="87"/>
    </location>
</feature>
<dbReference type="InterPro" id="IPR008920">
    <property type="entry name" value="TF_FadR/GntR_C"/>
</dbReference>
<evidence type="ECO:0000313" key="6">
    <source>
        <dbReference type="Proteomes" id="UP001500730"/>
    </source>
</evidence>
<evidence type="ECO:0000256" key="2">
    <source>
        <dbReference type="ARBA" id="ARBA00023125"/>
    </source>
</evidence>
<sequence length="247" mass="26078">MAVDTAAVCQAGPVPLERRPALHASVLDDLGRQVVSGELAPGTVLRIDQLDEHYGVSRSVVREAVRVLDSMRLVEARKRVGVRVLPSTSWNVFDPRVIRWRLDGPGREEQLLSLGDVRRGVEPVAAELAAARATPEQCGVLVGAVMQMAVHAKSGDLEAYLVADQLFHATLLAASGNEMLAALSDLVGEVLAGRTHHDLMPATPNPVAVRLHGDVAEAVQSGDGAAAAAAMQAIITEATEALRDADS</sequence>
<evidence type="ECO:0000313" key="5">
    <source>
        <dbReference type="EMBL" id="GAA2490950.1"/>
    </source>
</evidence>
<keyword evidence="6" id="KW-1185">Reference proteome</keyword>
<dbReference type="Gene3D" id="1.10.10.10">
    <property type="entry name" value="Winged helix-like DNA-binding domain superfamily/Winged helix DNA-binding domain"/>
    <property type="match status" value="1"/>
</dbReference>
<keyword evidence="3" id="KW-0804">Transcription</keyword>
<dbReference type="SUPFAM" id="SSF46785">
    <property type="entry name" value="Winged helix' DNA-binding domain"/>
    <property type="match status" value="1"/>
</dbReference>
<keyword evidence="1" id="KW-0805">Transcription regulation</keyword>
<comment type="caution">
    <text evidence="5">The sequence shown here is derived from an EMBL/GenBank/DDBJ whole genome shotgun (WGS) entry which is preliminary data.</text>
</comment>
<dbReference type="SMART" id="SM00345">
    <property type="entry name" value="HTH_GNTR"/>
    <property type="match status" value="1"/>
</dbReference>
<dbReference type="InterPro" id="IPR036388">
    <property type="entry name" value="WH-like_DNA-bd_sf"/>
</dbReference>
<keyword evidence="2" id="KW-0238">DNA-binding</keyword>
<dbReference type="PROSITE" id="PS50949">
    <property type="entry name" value="HTH_GNTR"/>
    <property type="match status" value="1"/>
</dbReference>
<dbReference type="EMBL" id="BAAARE010000013">
    <property type="protein sequence ID" value="GAA2490950.1"/>
    <property type="molecule type" value="Genomic_DNA"/>
</dbReference>
<accession>A0ABN3LVL6</accession>
<dbReference type="PANTHER" id="PTHR43537:SF44">
    <property type="entry name" value="GNTR FAMILY REGULATORY PROTEIN"/>
    <property type="match status" value="1"/>
</dbReference>